<sequence length="290" mass="30887">MMKKQFAILLLHLFCSAAFFPQGLARPWLQGFEDEEPQGFALPPIPSKVAKCLGDFHVEKKCVGAHPAKITFTNNCPYTVWPGTLTGGNRPQLSRTGFQLATKETQSLDAPAPFTGRFWGRTQCSTDSSGRFTCATGDCGSGQVSCNGAGGNPPVSLVEFTLAENNGQDFYDISLVDGFNVPVSVSPQGGSGNKCTTASCPGNVNSVCPTQLAVKGSDGSIIACKSACEEFNQPEYCCTGNFNTPETCKPTNYSMIFKNQCPQAYSYAYDDSSSTFSCSGGANYAITFCP</sequence>
<evidence type="ECO:0008006" key="8">
    <source>
        <dbReference type="Google" id="ProtNLM"/>
    </source>
</evidence>
<dbReference type="InterPro" id="IPR001938">
    <property type="entry name" value="Thaumatin"/>
</dbReference>
<feature type="signal peptide" evidence="5">
    <location>
        <begin position="1"/>
        <end position="25"/>
    </location>
</feature>
<dbReference type="PROSITE" id="PS00316">
    <property type="entry name" value="THAUMATIN_1"/>
    <property type="match status" value="1"/>
</dbReference>
<dbReference type="InterPro" id="IPR037176">
    <property type="entry name" value="Osmotin/thaumatin-like_sf"/>
</dbReference>
<organism evidence="6 7">
    <name type="scientific">Hevea brasiliensis</name>
    <name type="common">Para rubber tree</name>
    <name type="synonym">Siphonia brasiliensis</name>
    <dbReference type="NCBI Taxonomy" id="3981"/>
    <lineage>
        <taxon>Eukaryota</taxon>
        <taxon>Viridiplantae</taxon>
        <taxon>Streptophyta</taxon>
        <taxon>Embryophyta</taxon>
        <taxon>Tracheophyta</taxon>
        <taxon>Spermatophyta</taxon>
        <taxon>Magnoliopsida</taxon>
        <taxon>eudicotyledons</taxon>
        <taxon>Gunneridae</taxon>
        <taxon>Pentapetalae</taxon>
        <taxon>rosids</taxon>
        <taxon>fabids</taxon>
        <taxon>Malpighiales</taxon>
        <taxon>Euphorbiaceae</taxon>
        <taxon>Crotonoideae</taxon>
        <taxon>Micrandreae</taxon>
        <taxon>Hevea</taxon>
    </lineage>
</organism>
<dbReference type="PRINTS" id="PR00347">
    <property type="entry name" value="THAUMATIN"/>
</dbReference>
<comment type="similarity">
    <text evidence="2">Belongs to the thaumatin family.</text>
</comment>
<dbReference type="CDD" id="cd09218">
    <property type="entry name" value="TLP-PA"/>
    <property type="match status" value="1"/>
</dbReference>
<dbReference type="Pfam" id="PF00314">
    <property type="entry name" value="Thaumatin"/>
    <property type="match status" value="1"/>
</dbReference>
<keyword evidence="3" id="KW-0964">Secreted</keyword>
<dbReference type="PROSITE" id="PS51367">
    <property type="entry name" value="THAUMATIN_2"/>
    <property type="match status" value="1"/>
</dbReference>
<comment type="caution">
    <text evidence="6">The sequence shown here is derived from an EMBL/GenBank/DDBJ whole genome shotgun (WGS) entry which is preliminary data.</text>
</comment>
<dbReference type="Gene3D" id="2.60.110.10">
    <property type="entry name" value="Thaumatin"/>
    <property type="match status" value="1"/>
</dbReference>
<evidence type="ECO:0000256" key="1">
    <source>
        <dbReference type="ARBA" id="ARBA00004613"/>
    </source>
</evidence>
<feature type="chain" id="PRO_5025505144" description="Thaumatin-like protein" evidence="5">
    <location>
        <begin position="26"/>
        <end position="290"/>
    </location>
</feature>
<dbReference type="FunFam" id="2.60.110.10:FF:000002">
    <property type="entry name" value="Thaumatin-like protein 1a"/>
    <property type="match status" value="1"/>
</dbReference>
<accession>A0A6A6M4M3</accession>
<evidence type="ECO:0000256" key="4">
    <source>
        <dbReference type="ARBA" id="ARBA00023157"/>
    </source>
</evidence>
<evidence type="ECO:0000256" key="5">
    <source>
        <dbReference type="SAM" id="SignalP"/>
    </source>
</evidence>
<gene>
    <name evidence="6" type="ORF">GH714_028952</name>
</gene>
<dbReference type="SUPFAM" id="SSF49870">
    <property type="entry name" value="Osmotin, thaumatin-like protein"/>
    <property type="match status" value="1"/>
</dbReference>
<dbReference type="InterPro" id="IPR017949">
    <property type="entry name" value="Thaumatin_CS"/>
</dbReference>
<dbReference type="AlphaFoldDB" id="A0A6A6M4M3"/>
<dbReference type="GO" id="GO:0005576">
    <property type="term" value="C:extracellular region"/>
    <property type="evidence" value="ECO:0007669"/>
    <property type="project" value="UniProtKB-SubCell"/>
</dbReference>
<name>A0A6A6M4M3_HEVBR</name>
<dbReference type="Proteomes" id="UP000467840">
    <property type="component" value="Chromosome 9"/>
</dbReference>
<evidence type="ECO:0000256" key="3">
    <source>
        <dbReference type="ARBA" id="ARBA00022525"/>
    </source>
</evidence>
<dbReference type="SMART" id="SM00205">
    <property type="entry name" value="THN"/>
    <property type="match status" value="1"/>
</dbReference>
<dbReference type="EMBL" id="JAAGAX010000008">
    <property type="protein sequence ID" value="KAF2307468.1"/>
    <property type="molecule type" value="Genomic_DNA"/>
</dbReference>
<protein>
    <recommendedName>
        <fullName evidence="8">Thaumatin-like protein</fullName>
    </recommendedName>
</protein>
<keyword evidence="5" id="KW-0732">Signal</keyword>
<evidence type="ECO:0000313" key="6">
    <source>
        <dbReference type="EMBL" id="KAF2307468.1"/>
    </source>
</evidence>
<evidence type="ECO:0000313" key="7">
    <source>
        <dbReference type="Proteomes" id="UP000467840"/>
    </source>
</evidence>
<keyword evidence="4" id="KW-1015">Disulfide bond</keyword>
<proteinExistence type="inferred from homology"/>
<keyword evidence="7" id="KW-1185">Reference proteome</keyword>
<reference evidence="6 7" key="1">
    <citation type="journal article" date="2020" name="Mol. Plant">
        <title>The Chromosome-Based Rubber Tree Genome Provides New Insights into Spurge Genome Evolution and Rubber Biosynthesis.</title>
        <authorList>
            <person name="Liu J."/>
            <person name="Shi C."/>
            <person name="Shi C.C."/>
            <person name="Li W."/>
            <person name="Zhang Q.J."/>
            <person name="Zhang Y."/>
            <person name="Li K."/>
            <person name="Lu H.F."/>
            <person name="Shi C."/>
            <person name="Zhu S.T."/>
            <person name="Xiao Z.Y."/>
            <person name="Nan H."/>
            <person name="Yue Y."/>
            <person name="Zhu X.G."/>
            <person name="Wu Y."/>
            <person name="Hong X.N."/>
            <person name="Fan G.Y."/>
            <person name="Tong Y."/>
            <person name="Zhang D."/>
            <person name="Mao C.L."/>
            <person name="Liu Y.L."/>
            <person name="Hao S.J."/>
            <person name="Liu W.Q."/>
            <person name="Lv M.Q."/>
            <person name="Zhang H.B."/>
            <person name="Liu Y."/>
            <person name="Hu-Tang G.R."/>
            <person name="Wang J.P."/>
            <person name="Wang J.H."/>
            <person name="Sun Y.H."/>
            <person name="Ni S.B."/>
            <person name="Chen W.B."/>
            <person name="Zhang X.C."/>
            <person name="Jiao Y.N."/>
            <person name="Eichler E.E."/>
            <person name="Li G.H."/>
            <person name="Liu X."/>
            <person name="Gao L.Z."/>
        </authorList>
    </citation>
    <scope>NUCLEOTIDE SEQUENCE [LARGE SCALE GENOMIC DNA]</scope>
    <source>
        <strain evidence="7">cv. GT1</strain>
        <tissue evidence="6">Leaf</tissue>
    </source>
</reference>
<evidence type="ECO:0000256" key="2">
    <source>
        <dbReference type="ARBA" id="ARBA00010607"/>
    </source>
</evidence>
<comment type="subcellular location">
    <subcellularLocation>
        <location evidence="1">Secreted</location>
    </subcellularLocation>
</comment>
<dbReference type="PANTHER" id="PTHR31048">
    <property type="entry name" value="OS03G0233200 PROTEIN"/>
    <property type="match status" value="1"/>
</dbReference>